<comment type="caution">
    <text evidence="2">The sequence shown here is derived from an EMBL/GenBank/DDBJ whole genome shotgun (WGS) entry which is preliminary data.</text>
</comment>
<feature type="compositionally biased region" description="Basic and acidic residues" evidence="1">
    <location>
        <begin position="1"/>
        <end position="16"/>
    </location>
</feature>
<dbReference type="AlphaFoldDB" id="A0AAN8CEE4"/>
<evidence type="ECO:0000256" key="1">
    <source>
        <dbReference type="SAM" id="MobiDB-lite"/>
    </source>
</evidence>
<evidence type="ECO:0000313" key="2">
    <source>
        <dbReference type="EMBL" id="KAK5900013.1"/>
    </source>
</evidence>
<sequence>MMDLRQKDEYLARDQRQTPTGHSGDHKGALGAGWGPGAAHGHKARDTAMQMEQSPPPSPHTPVCESADRRETGDPCCASRSS</sequence>
<protein>
    <submittedName>
        <fullName evidence="2">Uncharacterized protein</fullName>
    </submittedName>
</protein>
<accession>A0AAN8CEE4</accession>
<name>A0AAN8CEE4_9TELE</name>
<feature type="region of interest" description="Disordered" evidence="1">
    <location>
        <begin position="1"/>
        <end position="82"/>
    </location>
</feature>
<proteinExistence type="predicted"/>
<evidence type="ECO:0000313" key="3">
    <source>
        <dbReference type="Proteomes" id="UP001335648"/>
    </source>
</evidence>
<dbReference type="EMBL" id="JAULUE010002052">
    <property type="protein sequence ID" value="KAK5900013.1"/>
    <property type="molecule type" value="Genomic_DNA"/>
</dbReference>
<reference evidence="2 3" key="1">
    <citation type="journal article" date="2023" name="Mol. Biol. Evol.">
        <title>Genomics of Secondarily Temperate Adaptation in the Only Non-Antarctic Icefish.</title>
        <authorList>
            <person name="Rivera-Colon A.G."/>
            <person name="Rayamajhi N."/>
            <person name="Minhas B.F."/>
            <person name="Madrigal G."/>
            <person name="Bilyk K.T."/>
            <person name="Yoon V."/>
            <person name="Hune M."/>
            <person name="Gregory S."/>
            <person name="Cheng C.H.C."/>
            <person name="Catchen J.M."/>
        </authorList>
    </citation>
    <scope>NUCLEOTIDE SEQUENCE [LARGE SCALE GENOMIC DNA]</scope>
    <source>
        <strain evidence="2">JC2023a</strain>
    </source>
</reference>
<gene>
    <name evidence="2" type="ORF">CesoFtcFv8_009429</name>
</gene>
<organism evidence="2 3">
    <name type="scientific">Champsocephalus esox</name>
    <name type="common">pike icefish</name>
    <dbReference type="NCBI Taxonomy" id="159716"/>
    <lineage>
        <taxon>Eukaryota</taxon>
        <taxon>Metazoa</taxon>
        <taxon>Chordata</taxon>
        <taxon>Craniata</taxon>
        <taxon>Vertebrata</taxon>
        <taxon>Euteleostomi</taxon>
        <taxon>Actinopterygii</taxon>
        <taxon>Neopterygii</taxon>
        <taxon>Teleostei</taxon>
        <taxon>Neoteleostei</taxon>
        <taxon>Acanthomorphata</taxon>
        <taxon>Eupercaria</taxon>
        <taxon>Perciformes</taxon>
        <taxon>Notothenioidei</taxon>
        <taxon>Channichthyidae</taxon>
        <taxon>Champsocephalus</taxon>
    </lineage>
</organism>
<keyword evidence="3" id="KW-1185">Reference proteome</keyword>
<dbReference type="Proteomes" id="UP001335648">
    <property type="component" value="Unassembled WGS sequence"/>
</dbReference>